<keyword evidence="1" id="KW-0732">Signal</keyword>
<comment type="caution">
    <text evidence="2">The sequence shown here is derived from an EMBL/GenBank/DDBJ whole genome shotgun (WGS) entry which is preliminary data.</text>
</comment>
<sequence length="243" mass="27656">MILLKVLLITILLFVSLVLGQDHTFEPIACGGKNRTINKPEALDRLNVCLKGQMEKEKCQNATKPEILLQKIFKMISQGTVKDVNIANFEECAIKVHESVPWEYVRVMHKHNQFSTGRNKHKCLSIEQVCRDNEQFLGPFACFVRKHCDRTIADLGYAMLYAFQQLSLEQEGPIRCTSDPTASKFDLNPEAYEPDSDLSSIEIVSENLCDGVPKINETLSTDHKHFLPLTVYERLLSKKKDSN</sequence>
<dbReference type="AlphaFoldDB" id="A0A811KC68"/>
<organism evidence="2 3">
    <name type="scientific">Bursaphelenchus okinawaensis</name>
    <dbReference type="NCBI Taxonomy" id="465554"/>
    <lineage>
        <taxon>Eukaryota</taxon>
        <taxon>Metazoa</taxon>
        <taxon>Ecdysozoa</taxon>
        <taxon>Nematoda</taxon>
        <taxon>Chromadorea</taxon>
        <taxon>Rhabditida</taxon>
        <taxon>Tylenchina</taxon>
        <taxon>Tylenchomorpha</taxon>
        <taxon>Aphelenchoidea</taxon>
        <taxon>Aphelenchoididae</taxon>
        <taxon>Bursaphelenchus</taxon>
    </lineage>
</organism>
<gene>
    <name evidence="2" type="ORF">BOKJ2_LOCUS4758</name>
</gene>
<reference evidence="2" key="1">
    <citation type="submission" date="2020-09" db="EMBL/GenBank/DDBJ databases">
        <authorList>
            <person name="Kikuchi T."/>
        </authorList>
    </citation>
    <scope>NUCLEOTIDE SEQUENCE</scope>
    <source>
        <strain evidence="2">SH1</strain>
    </source>
</reference>
<evidence type="ECO:0000313" key="3">
    <source>
        <dbReference type="Proteomes" id="UP000614601"/>
    </source>
</evidence>
<dbReference type="EMBL" id="CAJFCW020000002">
    <property type="protein sequence ID" value="CAG9098374.1"/>
    <property type="molecule type" value="Genomic_DNA"/>
</dbReference>
<dbReference type="Proteomes" id="UP000783686">
    <property type="component" value="Unassembled WGS sequence"/>
</dbReference>
<feature type="signal peptide" evidence="1">
    <location>
        <begin position="1"/>
        <end position="20"/>
    </location>
</feature>
<keyword evidence="3" id="KW-1185">Reference proteome</keyword>
<proteinExistence type="predicted"/>
<dbReference type="OrthoDB" id="10334300at2759"/>
<accession>A0A811KC68</accession>
<evidence type="ECO:0000256" key="1">
    <source>
        <dbReference type="SAM" id="SignalP"/>
    </source>
</evidence>
<evidence type="ECO:0000313" key="2">
    <source>
        <dbReference type="EMBL" id="CAD5212957.1"/>
    </source>
</evidence>
<name>A0A811KC68_9BILA</name>
<dbReference type="Proteomes" id="UP000614601">
    <property type="component" value="Unassembled WGS sequence"/>
</dbReference>
<dbReference type="EMBL" id="CAJFDH010000002">
    <property type="protein sequence ID" value="CAD5212957.1"/>
    <property type="molecule type" value="Genomic_DNA"/>
</dbReference>
<evidence type="ECO:0008006" key="4">
    <source>
        <dbReference type="Google" id="ProtNLM"/>
    </source>
</evidence>
<protein>
    <recommendedName>
        <fullName evidence="4">Secreted protein</fullName>
    </recommendedName>
</protein>
<feature type="chain" id="PRO_5044131640" description="Secreted protein" evidence="1">
    <location>
        <begin position="21"/>
        <end position="243"/>
    </location>
</feature>